<evidence type="ECO:0000313" key="2">
    <source>
        <dbReference type="EMBL" id="MBC1778083.1"/>
    </source>
</evidence>
<proteinExistence type="predicted"/>
<accession>A0A7X0XP28</accession>
<protein>
    <submittedName>
        <fullName evidence="2">Uncharacterized protein</fullName>
    </submittedName>
</protein>
<sequence>MKIEVIGDFEVKKTAQRYWYSEEQAAYFMEQSVLDDFMLDTDKYMNNATIYKDIAWIPFLILLGEPGIGKSTELEKIRSNTTADKVYVDLSNCYNEENVVSNVFNNEQIETWKNNNSSMYLFLDSFDECQSRMPSIGILLIQEFQKLKAFKERLFVRITSRSTEWPSFFLDDIKKAWYPYKQVNQVINEVQIFNLAPLQLVNVTEVLRDKKINVDKFVQEAERAKVIPFLLRPVTLNMLINIYDENERFPTDIFDLYFNGCQRLCGEINSKRTEKTGKLPLASQKSFIIASRIAAISIFTNRNVFVLEQFCEDRNSIAISELANGSDYTLDESMQIEESDIRQVLETALFRSDGKKKYAWSHYSYAEFLAAYYILEMKLTDVQLETLLFENITVGVQSVNPLVETAVWVAAKNKNIRELLIENNPDIAIKSDLSHFSNVEKQLILENILLFLKEYKLDDFQLDLRSCISGLYFNNMEEILLKYIKDSQFNLLSRRQALLIYGYSGQEINEIIELLFGILNDPNENVLFKKECAMYIGQYGNANAKLDLRKFINDKKDFDFRLRGTILDILWPDLIETEEMLGYLMIRENELELYGAYELFITKIEESTMEEELDVYVKWLSQLNNDFFKSRRTDKLISRIRELLFNNYQESMQMVCKTIFNELTKNVPSSYERSRNFYLSLNSLEAISFWKNMMLIAPDLERFSNLIKYFRDSSENKEIIMYLINEYDYGVQFNKGYILKLVFMLFHYSLDSSVYEAIFRLMKKDEVAHRELNYYFEAIKLESDRAKDGRTLIRWARENKEESRESNKANMEMKECKNELDKFSLNRDTQFLFNALRIMAFDKYGNTKNTWESKIDETDIWKLLDKETENLIIEGMKIYLENVVEIECAKNETSVTYEQLLVFKILSYLWDNQKDVLFELTLEKWMIFLPCIIKYPYSTGSEMEHKAIELIAVIHLKASSMIIRELIIQVEKENIDSDYLSILRLATRIWDEEWTEQIIDKYRTEKLTAKSFKYTLGNVPDAQMPSFNCFLLEIAQNINQASPYKMELLVNSVGTVLNNFKNEYWKLLWKHMNVDHDFGKEIIKELASCRRQEWISLTDEDVAELYKYTLVEYPEEDDPKHSGGVAHFVSPRDEIGEFRNGLITILREKGTKLSYQMLLEISQANPEKVWLKYSLNIARDNARRKIWQPVSTNELLQLVHSNKSTLINSEEELMALIKRLLDDLQFKLQCENPQVQFLWNEQKNENGSKVYTPKTENEFSDYVCQFLRERLDDKGIVANREVEIRRSGGSVSGERPDIIISAISQRQNEPYKPIELIIEVKGNWNKDLMIAMEEQLINRYLESNPNSCGLYLVGWFNSVKWDMTDRRSHAKKLSENEVIKRLKATQVKLDKKIVDFYVMDCSF</sequence>
<dbReference type="Proteomes" id="UP000547643">
    <property type="component" value="Unassembled WGS sequence"/>
</dbReference>
<dbReference type="SUPFAM" id="SSF52540">
    <property type="entry name" value="P-loop containing nucleoside triphosphate hydrolases"/>
    <property type="match status" value="1"/>
</dbReference>
<gene>
    <name evidence="2" type="ORF">HCA46_04460</name>
</gene>
<evidence type="ECO:0000313" key="3">
    <source>
        <dbReference type="Proteomes" id="UP000547643"/>
    </source>
</evidence>
<name>A0A7X0XP28_9LIST</name>
<reference evidence="2 3" key="1">
    <citation type="submission" date="2020-03" db="EMBL/GenBank/DDBJ databases">
        <title>Soil Listeria distribution.</title>
        <authorList>
            <person name="Liao J."/>
            <person name="Wiedmann M."/>
        </authorList>
    </citation>
    <scope>NUCLEOTIDE SEQUENCE [LARGE SCALE GENOMIC DNA]</scope>
    <source>
        <strain evidence="2 3">FSL L7-1017</strain>
    </source>
</reference>
<keyword evidence="1" id="KW-0175">Coiled coil</keyword>
<organism evidence="2 3">
    <name type="scientific">Listeria booriae</name>
    <dbReference type="NCBI Taxonomy" id="1552123"/>
    <lineage>
        <taxon>Bacteria</taxon>
        <taxon>Bacillati</taxon>
        <taxon>Bacillota</taxon>
        <taxon>Bacilli</taxon>
        <taxon>Bacillales</taxon>
        <taxon>Listeriaceae</taxon>
        <taxon>Listeria</taxon>
    </lineage>
</organism>
<evidence type="ECO:0000256" key="1">
    <source>
        <dbReference type="SAM" id="Coils"/>
    </source>
</evidence>
<feature type="coiled-coil region" evidence="1">
    <location>
        <begin position="799"/>
        <end position="826"/>
    </location>
</feature>
<dbReference type="InterPro" id="IPR027417">
    <property type="entry name" value="P-loop_NTPase"/>
</dbReference>
<comment type="caution">
    <text evidence="2">The sequence shown here is derived from an EMBL/GenBank/DDBJ whole genome shotgun (WGS) entry which is preliminary data.</text>
</comment>
<dbReference type="EMBL" id="JAARUV010000001">
    <property type="protein sequence ID" value="MBC1778083.1"/>
    <property type="molecule type" value="Genomic_DNA"/>
</dbReference>